<accession>A0ABS7CPD2</accession>
<organism evidence="1 2">
    <name type="scientific">Pontibacter aydingkolensis</name>
    <dbReference type="NCBI Taxonomy" id="1911536"/>
    <lineage>
        <taxon>Bacteria</taxon>
        <taxon>Pseudomonadati</taxon>
        <taxon>Bacteroidota</taxon>
        <taxon>Cytophagia</taxon>
        <taxon>Cytophagales</taxon>
        <taxon>Hymenobacteraceae</taxon>
        <taxon>Pontibacter</taxon>
    </lineage>
</organism>
<evidence type="ECO:0000313" key="1">
    <source>
        <dbReference type="EMBL" id="MBW7465690.1"/>
    </source>
</evidence>
<sequence>MNLSDIVVGLEGLHEEINIEQTGETIYINQDTEAVFDAEKRKTFDKTYKVSSSDALSIHNKFGNVAVNTWAKNEIKVKVDVISRAATDAKAQEILDNINIIDSRSGSIISVVTKMSPMRVSGNTSKSFEINYTIYMPEANALTVKNSFGDVNLASLKGKADISVTHGALKTERLNNSDNNVKVAYGSGSCGYINGGNVNLSYGDLYVGGANGLTGNASYGNFKVGQLTEEMDMTFKHGSFKVDNVSKNIKKIALDSNYGTVSLNFADNTAFNFDVNVQFGDFKVDKSLINITSLEKGYTSAEYKGRFGGSSPKGVVNINSKFGDVKFTK</sequence>
<name>A0ABS7CPD2_9BACT</name>
<keyword evidence="2" id="KW-1185">Reference proteome</keyword>
<protein>
    <submittedName>
        <fullName evidence="1">DUF4097 family beta strand repeat-containing protein</fullName>
    </submittedName>
</protein>
<dbReference type="EMBL" id="JAHYXK010000001">
    <property type="protein sequence ID" value="MBW7465690.1"/>
    <property type="molecule type" value="Genomic_DNA"/>
</dbReference>
<comment type="caution">
    <text evidence="1">The sequence shown here is derived from an EMBL/GenBank/DDBJ whole genome shotgun (WGS) entry which is preliminary data.</text>
</comment>
<evidence type="ECO:0000313" key="2">
    <source>
        <dbReference type="Proteomes" id="UP000813018"/>
    </source>
</evidence>
<gene>
    <name evidence="1" type="ORF">K0O23_01305</name>
</gene>
<proteinExistence type="predicted"/>
<reference evidence="1 2" key="1">
    <citation type="journal article" date="2016" name="Int. J. Syst. Evol. Microbiol.">
        <title>Pontibacter aydingkolensis sp. nov., isolated from soil of a salt lake.</title>
        <authorList>
            <person name="Osman G."/>
            <person name="Zhang T."/>
            <person name="Lou K."/>
            <person name="Gao Y."/>
            <person name="Chang W."/>
            <person name="Lin Q."/>
            <person name="Yang H.M."/>
            <person name="Huo X.D."/>
            <person name="Wang N."/>
        </authorList>
    </citation>
    <scope>NUCLEOTIDE SEQUENCE [LARGE SCALE GENOMIC DNA]</scope>
    <source>
        <strain evidence="1 2">KACC 19255</strain>
    </source>
</reference>
<dbReference type="Proteomes" id="UP000813018">
    <property type="component" value="Unassembled WGS sequence"/>
</dbReference>